<keyword evidence="3" id="KW-1185">Reference proteome</keyword>
<dbReference type="KEGG" id="mar:MAE_22500"/>
<dbReference type="AlphaFoldDB" id="B0JG67"/>
<dbReference type="Proteomes" id="UP000001510">
    <property type="component" value="Chromosome"/>
</dbReference>
<dbReference type="EMBL" id="AP009552">
    <property type="protein sequence ID" value="BAG02072.1"/>
    <property type="molecule type" value="Genomic_DNA"/>
</dbReference>
<evidence type="ECO:0000313" key="3">
    <source>
        <dbReference type="Proteomes" id="UP000001510"/>
    </source>
</evidence>
<protein>
    <submittedName>
        <fullName evidence="2">Uncharacterized protein</fullName>
    </submittedName>
</protein>
<evidence type="ECO:0000313" key="2">
    <source>
        <dbReference type="EMBL" id="BAG02072.1"/>
    </source>
</evidence>
<organism evidence="2 3">
    <name type="scientific">Microcystis aeruginosa (strain NIES-843 / IAM M-2473)</name>
    <dbReference type="NCBI Taxonomy" id="449447"/>
    <lineage>
        <taxon>Bacteria</taxon>
        <taxon>Bacillati</taxon>
        <taxon>Cyanobacteriota</taxon>
        <taxon>Cyanophyceae</taxon>
        <taxon>Oscillatoriophycideae</taxon>
        <taxon>Chroococcales</taxon>
        <taxon>Microcystaceae</taxon>
        <taxon>Microcystis</taxon>
    </lineage>
</organism>
<gene>
    <name evidence="2" type="ordered locus">MAE_22500</name>
</gene>
<dbReference type="PaxDb" id="449447-MAE_22500"/>
<reference evidence="2 3" key="1">
    <citation type="journal article" date="2007" name="DNA Res.">
        <title>Complete genomic structure of the bloom-forming toxic cyanobacterium Microcystis aeruginosa NIES-843.</title>
        <authorList>
            <person name="Kaneko T."/>
            <person name="Nakajima N."/>
            <person name="Okamoto S."/>
            <person name="Suzuki I."/>
            <person name="Tanabe Y."/>
            <person name="Tamaoki M."/>
            <person name="Nakamura Y."/>
            <person name="Kasai F."/>
            <person name="Watanabe A."/>
            <person name="Kawashima K."/>
            <person name="Kishida Y."/>
            <person name="Ono A."/>
            <person name="Shimizu Y."/>
            <person name="Takahashi C."/>
            <person name="Minami C."/>
            <person name="Fujishiro T."/>
            <person name="Kohara M."/>
            <person name="Katoh M."/>
            <person name="Nakazaki N."/>
            <person name="Nakayama S."/>
            <person name="Yamada M."/>
            <person name="Tabata S."/>
            <person name="Watanabe M.M."/>
        </authorList>
    </citation>
    <scope>NUCLEOTIDE SEQUENCE [LARGE SCALE GENOMIC DNA]</scope>
    <source>
        <strain evidence="3">NIES-843 / IAM M-247</strain>
    </source>
</reference>
<evidence type="ECO:0000256" key="1">
    <source>
        <dbReference type="SAM" id="MobiDB-lite"/>
    </source>
</evidence>
<feature type="region of interest" description="Disordered" evidence="1">
    <location>
        <begin position="1"/>
        <end position="24"/>
    </location>
</feature>
<dbReference type="STRING" id="449447.MAE_22500"/>
<dbReference type="HOGENOM" id="CLU_3100868_0_0_3"/>
<dbReference type="EnsemblBacteria" id="BAG02072">
    <property type="protein sequence ID" value="BAG02072"/>
    <property type="gene ID" value="MAE_22500"/>
</dbReference>
<sequence>MKLWSKFDRRSCSTGPGDAHTNDTELPDIGVHYWLDAGTRLKYILKVWVED</sequence>
<proteinExistence type="predicted"/>
<name>B0JG67_MICAN</name>
<accession>B0JG67</accession>
<feature type="compositionally biased region" description="Basic and acidic residues" evidence="1">
    <location>
        <begin position="1"/>
        <end position="11"/>
    </location>
</feature>